<comment type="caution">
    <text evidence="6">The sequence shown here is derived from an EMBL/GenBank/DDBJ whole genome shotgun (WGS) entry which is preliminary data.</text>
</comment>
<dbReference type="GO" id="GO:0006351">
    <property type="term" value="P:DNA-templated transcription"/>
    <property type="evidence" value="ECO:0007669"/>
    <property type="project" value="TreeGrafter"/>
</dbReference>
<dbReference type="OrthoDB" id="5877876at2"/>
<dbReference type="PRINTS" id="PR00039">
    <property type="entry name" value="HTHLYSR"/>
</dbReference>
<dbReference type="SUPFAM" id="SSF46785">
    <property type="entry name" value="Winged helix' DNA-binding domain"/>
    <property type="match status" value="1"/>
</dbReference>
<gene>
    <name evidence="6" type="ORF">CWB98_19240</name>
</gene>
<dbReference type="SUPFAM" id="SSF53850">
    <property type="entry name" value="Periplasmic binding protein-like II"/>
    <property type="match status" value="1"/>
</dbReference>
<organism evidence="6 7">
    <name type="scientific">Pseudoalteromonas rubra</name>
    <dbReference type="NCBI Taxonomy" id="43658"/>
    <lineage>
        <taxon>Bacteria</taxon>
        <taxon>Pseudomonadati</taxon>
        <taxon>Pseudomonadota</taxon>
        <taxon>Gammaproteobacteria</taxon>
        <taxon>Alteromonadales</taxon>
        <taxon>Pseudoalteromonadaceae</taxon>
        <taxon>Pseudoalteromonas</taxon>
    </lineage>
</organism>
<dbReference type="InterPro" id="IPR000847">
    <property type="entry name" value="LysR_HTH_N"/>
</dbReference>
<keyword evidence="2" id="KW-0805">Transcription regulation</keyword>
<evidence type="ECO:0000256" key="2">
    <source>
        <dbReference type="ARBA" id="ARBA00023015"/>
    </source>
</evidence>
<dbReference type="RefSeq" id="WP_138546275.1">
    <property type="nucleotide sequence ID" value="NZ_PNCJ01000034.1"/>
</dbReference>
<evidence type="ECO:0000256" key="1">
    <source>
        <dbReference type="ARBA" id="ARBA00009437"/>
    </source>
</evidence>
<dbReference type="Pfam" id="PF00126">
    <property type="entry name" value="HTH_1"/>
    <property type="match status" value="1"/>
</dbReference>
<keyword evidence="4" id="KW-0804">Transcription</keyword>
<evidence type="ECO:0000313" key="6">
    <source>
        <dbReference type="EMBL" id="TMP33921.1"/>
    </source>
</evidence>
<dbReference type="PANTHER" id="PTHR30537">
    <property type="entry name" value="HTH-TYPE TRANSCRIPTIONAL REGULATOR"/>
    <property type="match status" value="1"/>
</dbReference>
<dbReference type="FunFam" id="1.10.10.10:FF:000038">
    <property type="entry name" value="Glycine cleavage system transcriptional activator"/>
    <property type="match status" value="1"/>
</dbReference>
<evidence type="ECO:0000256" key="4">
    <source>
        <dbReference type="ARBA" id="ARBA00023163"/>
    </source>
</evidence>
<dbReference type="PROSITE" id="PS50931">
    <property type="entry name" value="HTH_LYSR"/>
    <property type="match status" value="1"/>
</dbReference>
<name>A0A5S3WX60_9GAMM</name>
<feature type="domain" description="HTH lysR-type" evidence="5">
    <location>
        <begin position="5"/>
        <end position="62"/>
    </location>
</feature>
<reference evidence="6 7" key="1">
    <citation type="submission" date="2018-01" db="EMBL/GenBank/DDBJ databases">
        <authorList>
            <person name="Paulsen S."/>
            <person name="Gram L.K."/>
        </authorList>
    </citation>
    <scope>NUCLEOTIDE SEQUENCE [LARGE SCALE GENOMIC DNA]</scope>
    <source>
        <strain evidence="6 7">S2599</strain>
    </source>
</reference>
<evidence type="ECO:0000259" key="5">
    <source>
        <dbReference type="PROSITE" id="PS50931"/>
    </source>
</evidence>
<dbReference type="GO" id="GO:0043565">
    <property type="term" value="F:sequence-specific DNA binding"/>
    <property type="evidence" value="ECO:0007669"/>
    <property type="project" value="TreeGrafter"/>
</dbReference>
<dbReference type="EMBL" id="PNCJ01000034">
    <property type="protein sequence ID" value="TMP33921.1"/>
    <property type="molecule type" value="Genomic_DNA"/>
</dbReference>
<accession>A0A5S3WX60</accession>
<dbReference type="GO" id="GO:0003700">
    <property type="term" value="F:DNA-binding transcription factor activity"/>
    <property type="evidence" value="ECO:0007669"/>
    <property type="project" value="InterPro"/>
</dbReference>
<dbReference type="Gene3D" id="3.40.190.10">
    <property type="entry name" value="Periplasmic binding protein-like II"/>
    <property type="match status" value="2"/>
</dbReference>
<comment type="similarity">
    <text evidence="1">Belongs to the LysR transcriptional regulatory family.</text>
</comment>
<dbReference type="InterPro" id="IPR058163">
    <property type="entry name" value="LysR-type_TF_proteobact-type"/>
</dbReference>
<dbReference type="Gene3D" id="1.10.10.10">
    <property type="entry name" value="Winged helix-like DNA-binding domain superfamily/Winged helix DNA-binding domain"/>
    <property type="match status" value="1"/>
</dbReference>
<proteinExistence type="inferred from homology"/>
<sequence length="289" mass="32387">MALHVSLQALRAFEAAARHGSFKHAAEELALTPTAISHHISKLEDRLNVRLFIRQTRKIALTDAGRLLATATSEGFTTIETALANIRQLNEVVRVSTTSSFAALALLPEQYLFNQHYPDIAVQIASGELIDCQPHTIPIRLGNIKEVEAQDRLNVEHYNLFGHQSLQALSDSDTHPVLYTTRWKSLTLCKAPLDTWLAENDLKKVDFNIREFDQELFCVQQAVAEQALVFCSETLTRRLCAIGQLKPVSNTSVTSELCYYIPGKSRFQDVNAKKFIAWIEKLIVPDATS</sequence>
<dbReference type="PANTHER" id="PTHR30537:SF26">
    <property type="entry name" value="GLYCINE CLEAVAGE SYSTEM TRANSCRIPTIONAL ACTIVATOR"/>
    <property type="match status" value="1"/>
</dbReference>
<evidence type="ECO:0000313" key="7">
    <source>
        <dbReference type="Proteomes" id="UP000306719"/>
    </source>
</evidence>
<protein>
    <submittedName>
        <fullName evidence="6">LysR family transcriptional regulator</fullName>
    </submittedName>
</protein>
<dbReference type="InterPro" id="IPR036390">
    <property type="entry name" value="WH_DNA-bd_sf"/>
</dbReference>
<dbReference type="InterPro" id="IPR036388">
    <property type="entry name" value="WH-like_DNA-bd_sf"/>
</dbReference>
<evidence type="ECO:0000256" key="3">
    <source>
        <dbReference type="ARBA" id="ARBA00023125"/>
    </source>
</evidence>
<dbReference type="AlphaFoldDB" id="A0A5S3WX60"/>
<reference evidence="7" key="2">
    <citation type="submission" date="2019-06" db="EMBL/GenBank/DDBJ databases">
        <title>Co-occurence of chitin degradation, pigmentation and bioactivity in marine Pseudoalteromonas.</title>
        <authorList>
            <person name="Sonnenschein E.C."/>
            <person name="Bech P.K."/>
        </authorList>
    </citation>
    <scope>NUCLEOTIDE SEQUENCE [LARGE SCALE GENOMIC DNA]</scope>
    <source>
        <strain evidence="7">S2599</strain>
    </source>
</reference>
<dbReference type="Proteomes" id="UP000306719">
    <property type="component" value="Unassembled WGS sequence"/>
</dbReference>
<keyword evidence="3" id="KW-0238">DNA-binding</keyword>